<keyword evidence="4 10" id="KW-0812">Transmembrane</keyword>
<evidence type="ECO:0000256" key="7">
    <source>
        <dbReference type="ARBA" id="ARBA00022989"/>
    </source>
</evidence>
<feature type="transmembrane region" description="Helical" evidence="10">
    <location>
        <begin position="657"/>
        <end position="675"/>
    </location>
</feature>
<dbReference type="InterPro" id="IPR013525">
    <property type="entry name" value="ABC2_TM"/>
</dbReference>
<feature type="domain" description="ABC transporter" evidence="11">
    <location>
        <begin position="844"/>
        <end position="1086"/>
    </location>
</feature>
<evidence type="ECO:0000256" key="6">
    <source>
        <dbReference type="ARBA" id="ARBA00022840"/>
    </source>
</evidence>
<feature type="domain" description="ABC transporter" evidence="11">
    <location>
        <begin position="149"/>
        <end position="403"/>
    </location>
</feature>
<dbReference type="GO" id="GO:0140359">
    <property type="term" value="F:ABC-type transporter activity"/>
    <property type="evidence" value="ECO:0007669"/>
    <property type="project" value="InterPro"/>
</dbReference>
<feature type="transmembrane region" description="Helical" evidence="10">
    <location>
        <begin position="1305"/>
        <end position="1325"/>
    </location>
</feature>
<dbReference type="InterPro" id="IPR027417">
    <property type="entry name" value="P-loop_NTPase"/>
</dbReference>
<evidence type="ECO:0000256" key="1">
    <source>
        <dbReference type="ARBA" id="ARBA00004141"/>
    </source>
</evidence>
<accession>A0A084G7X6</accession>
<dbReference type="HOGENOM" id="CLU_000604_35_0_1"/>
<keyword evidence="13" id="KW-1185">Reference proteome</keyword>
<feature type="transmembrane region" description="Helical" evidence="10">
    <location>
        <begin position="548"/>
        <end position="570"/>
    </location>
</feature>
<proteinExistence type="inferred from homology"/>
<evidence type="ECO:0000313" key="13">
    <source>
        <dbReference type="Proteomes" id="UP000028545"/>
    </source>
</evidence>
<dbReference type="SMART" id="SM00382">
    <property type="entry name" value="AAA"/>
    <property type="match status" value="2"/>
</dbReference>
<dbReference type="PROSITE" id="PS50893">
    <property type="entry name" value="ABC_TRANSPORTER_2"/>
    <property type="match status" value="2"/>
</dbReference>
<dbReference type="OMA" id="RWANPIY"/>
<organism evidence="12 13">
    <name type="scientific">Pseudallescheria apiosperma</name>
    <name type="common">Scedosporium apiospermum</name>
    <dbReference type="NCBI Taxonomy" id="563466"/>
    <lineage>
        <taxon>Eukaryota</taxon>
        <taxon>Fungi</taxon>
        <taxon>Dikarya</taxon>
        <taxon>Ascomycota</taxon>
        <taxon>Pezizomycotina</taxon>
        <taxon>Sordariomycetes</taxon>
        <taxon>Hypocreomycetidae</taxon>
        <taxon>Microascales</taxon>
        <taxon>Microascaceae</taxon>
        <taxon>Scedosporium</taxon>
    </lineage>
</organism>
<comment type="subcellular location">
    <subcellularLocation>
        <location evidence="1">Membrane</location>
        <topology evidence="1">Multi-pass membrane protein</topology>
    </subcellularLocation>
</comment>
<dbReference type="FunFam" id="3.40.50.300:FF:000054">
    <property type="entry name" value="ABC multidrug transporter atrF"/>
    <property type="match status" value="1"/>
</dbReference>
<dbReference type="Proteomes" id="UP000028545">
    <property type="component" value="Unassembled WGS sequence"/>
</dbReference>
<dbReference type="InterPro" id="IPR017871">
    <property type="entry name" value="ABC_transporter-like_CS"/>
</dbReference>
<name>A0A084G7X6_PSEDA</name>
<dbReference type="Pfam" id="PF19055">
    <property type="entry name" value="ABC2_membrane_7"/>
    <property type="match status" value="1"/>
</dbReference>
<dbReference type="Pfam" id="PF06422">
    <property type="entry name" value="PDR_CDR"/>
    <property type="match status" value="2"/>
</dbReference>
<dbReference type="InterPro" id="IPR043926">
    <property type="entry name" value="ABCG_dom"/>
</dbReference>
<keyword evidence="7 10" id="KW-1133">Transmembrane helix</keyword>
<dbReference type="GO" id="GO:0016020">
    <property type="term" value="C:membrane"/>
    <property type="evidence" value="ECO:0007669"/>
    <property type="project" value="UniProtKB-SubCell"/>
</dbReference>
<dbReference type="InterPro" id="IPR034003">
    <property type="entry name" value="ABCG_PDR_2"/>
</dbReference>
<dbReference type="OrthoDB" id="245989at2759"/>
<dbReference type="CDD" id="cd03232">
    <property type="entry name" value="ABCG_PDR_domain2"/>
    <property type="match status" value="1"/>
</dbReference>
<dbReference type="EMBL" id="JOWA01000093">
    <property type="protein sequence ID" value="KEZ43438.1"/>
    <property type="molecule type" value="Genomic_DNA"/>
</dbReference>
<dbReference type="FunFam" id="3.40.50.300:FF:000881">
    <property type="entry name" value="ABC multidrug transporter A-1"/>
    <property type="match status" value="1"/>
</dbReference>
<dbReference type="Pfam" id="PF01061">
    <property type="entry name" value="ABC2_membrane"/>
    <property type="match status" value="2"/>
</dbReference>
<dbReference type="GO" id="GO:0016887">
    <property type="term" value="F:ATP hydrolysis activity"/>
    <property type="evidence" value="ECO:0007669"/>
    <property type="project" value="InterPro"/>
</dbReference>
<dbReference type="Gene3D" id="3.40.50.300">
    <property type="entry name" value="P-loop containing nucleotide triphosphate hydrolases"/>
    <property type="match status" value="2"/>
</dbReference>
<feature type="transmembrane region" description="Helical" evidence="10">
    <location>
        <begin position="762"/>
        <end position="782"/>
    </location>
</feature>
<dbReference type="InterPro" id="IPR003593">
    <property type="entry name" value="AAA+_ATPase"/>
</dbReference>
<feature type="region of interest" description="Disordered" evidence="9">
    <location>
        <begin position="1"/>
        <end position="59"/>
    </location>
</feature>
<feature type="transmembrane region" description="Helical" evidence="10">
    <location>
        <begin position="1332"/>
        <end position="1352"/>
    </location>
</feature>
<feature type="compositionally biased region" description="Basic and acidic residues" evidence="9">
    <location>
        <begin position="37"/>
        <end position="47"/>
    </location>
</feature>
<evidence type="ECO:0000259" key="11">
    <source>
        <dbReference type="PROSITE" id="PS50893"/>
    </source>
</evidence>
<feature type="transmembrane region" description="Helical" evidence="10">
    <location>
        <begin position="1259"/>
        <end position="1285"/>
    </location>
</feature>
<dbReference type="VEuPathDB" id="FungiDB:SAPIO_CDS4624"/>
<comment type="similarity">
    <text evidence="2">Belongs to the ABC transporter superfamily. ABCG family. PDR (TC 3.A.1.205) subfamily.</text>
</comment>
<feature type="transmembrane region" description="Helical" evidence="10">
    <location>
        <begin position="514"/>
        <end position="536"/>
    </location>
</feature>
<evidence type="ECO:0000256" key="4">
    <source>
        <dbReference type="ARBA" id="ARBA00022692"/>
    </source>
</evidence>
<dbReference type="InterPro" id="IPR034001">
    <property type="entry name" value="ABCG_PDR_1"/>
</dbReference>
<comment type="caution">
    <text evidence="12">The sequence shown here is derived from an EMBL/GenBank/DDBJ whole genome shotgun (WGS) entry which is preliminary data.</text>
</comment>
<dbReference type="InterPro" id="IPR003439">
    <property type="entry name" value="ABC_transporter-like_ATP-bd"/>
</dbReference>
<reference evidence="12 13" key="1">
    <citation type="journal article" date="2014" name="Genome Announc.">
        <title>Draft genome sequence of the pathogenic fungus Scedosporium apiospermum.</title>
        <authorList>
            <person name="Vandeputte P."/>
            <person name="Ghamrawi S."/>
            <person name="Rechenmann M."/>
            <person name="Iltis A."/>
            <person name="Giraud S."/>
            <person name="Fleury M."/>
            <person name="Thornton C."/>
            <person name="Delhaes L."/>
            <person name="Meyer W."/>
            <person name="Papon N."/>
            <person name="Bouchara J.P."/>
        </authorList>
    </citation>
    <scope>NUCLEOTIDE SEQUENCE [LARGE SCALE GENOMIC DNA]</scope>
    <source>
        <strain evidence="12 13">IHEM 14462</strain>
    </source>
</reference>
<dbReference type="GO" id="GO:0005524">
    <property type="term" value="F:ATP binding"/>
    <property type="evidence" value="ECO:0007669"/>
    <property type="project" value="UniProtKB-KW"/>
</dbReference>
<dbReference type="PROSITE" id="PS00211">
    <property type="entry name" value="ABC_TRANSPORTER_1"/>
    <property type="match status" value="1"/>
</dbReference>
<evidence type="ECO:0000256" key="9">
    <source>
        <dbReference type="SAM" id="MobiDB-lite"/>
    </source>
</evidence>
<protein>
    <submittedName>
        <fullName evidence="12">Multidrug resistance protein CDR2</fullName>
    </submittedName>
</protein>
<evidence type="ECO:0000256" key="8">
    <source>
        <dbReference type="ARBA" id="ARBA00023136"/>
    </source>
</evidence>
<feature type="transmembrane region" description="Helical" evidence="10">
    <location>
        <begin position="1459"/>
        <end position="1478"/>
    </location>
</feature>
<dbReference type="RefSeq" id="XP_016643237.1">
    <property type="nucleotide sequence ID" value="XM_016787128.1"/>
</dbReference>
<dbReference type="SUPFAM" id="SSF52540">
    <property type="entry name" value="P-loop containing nucleoside triphosphate hydrolases"/>
    <property type="match status" value="2"/>
</dbReference>
<keyword evidence="3" id="KW-0813">Transport</keyword>
<keyword evidence="8 10" id="KW-0472">Membrane</keyword>
<keyword evidence="5" id="KW-0547">Nucleotide-binding</keyword>
<feature type="transmembrane region" description="Helical" evidence="10">
    <location>
        <begin position="1184"/>
        <end position="1205"/>
    </location>
</feature>
<dbReference type="CDD" id="cd03233">
    <property type="entry name" value="ABCG_PDR_domain1"/>
    <property type="match status" value="1"/>
</dbReference>
<evidence type="ECO:0000256" key="5">
    <source>
        <dbReference type="ARBA" id="ARBA00022741"/>
    </source>
</evidence>
<evidence type="ECO:0000256" key="10">
    <source>
        <dbReference type="SAM" id="Phobius"/>
    </source>
</evidence>
<dbReference type="KEGG" id="sapo:SAPIO_CDS4624"/>
<feature type="transmembrane region" description="Helical" evidence="10">
    <location>
        <begin position="1217"/>
        <end position="1238"/>
    </location>
</feature>
<dbReference type="PANTHER" id="PTHR19241">
    <property type="entry name" value="ATP-BINDING CASSETTE TRANSPORTER"/>
    <property type="match status" value="1"/>
</dbReference>
<evidence type="ECO:0000256" key="2">
    <source>
        <dbReference type="ARBA" id="ARBA00006012"/>
    </source>
</evidence>
<dbReference type="GeneID" id="27723696"/>
<gene>
    <name evidence="12" type="ORF">SAPIO_CDS4624</name>
</gene>
<dbReference type="InterPro" id="IPR010929">
    <property type="entry name" value="PDR_CDR_ABC"/>
</dbReference>
<dbReference type="Pfam" id="PF00005">
    <property type="entry name" value="ABC_tran"/>
    <property type="match status" value="2"/>
</dbReference>
<dbReference type="Pfam" id="PF14510">
    <property type="entry name" value="ABC_trans_N"/>
    <property type="match status" value="1"/>
</dbReference>
<feature type="transmembrane region" description="Helical" evidence="10">
    <location>
        <begin position="625"/>
        <end position="645"/>
    </location>
</feature>
<evidence type="ECO:0000313" key="12">
    <source>
        <dbReference type="EMBL" id="KEZ43438.1"/>
    </source>
</evidence>
<feature type="region of interest" description="Disordered" evidence="9">
    <location>
        <begin position="807"/>
        <end position="836"/>
    </location>
</feature>
<dbReference type="InterPro" id="IPR029481">
    <property type="entry name" value="ABC_trans_N"/>
</dbReference>
<evidence type="ECO:0000256" key="3">
    <source>
        <dbReference type="ARBA" id="ARBA00022448"/>
    </source>
</evidence>
<sequence length="1489" mass="166283">MASNAKGEGEDPAQSLAPEKTHPPTARSAAESTTTVVEKDWHARRSTTDPMADEEERMNEEVHELARRLTTTQSNAAPGSLFPLPIEGPLDPSSPKFDARQWAKAFYALRVDTSEGSPPRTTGVAFKGLSAYGFGTSTSFQKSVGNVFLKGVSALKKISGAKEQRIDILHDLEGIVRAGEMLAVLGPPGSGCSTFLKTIAGDTHGFHVSKDAVVNYQGVHPNEMRTAFRGEAIYTAEVDHHFPHLTVGDTLYFAARARCPKNIPEGVSRKEYAEHLRDVTMAMFGISHTKNTRVGDDFIRGVSGGERKRVTIAEAALSYSPLQCWDNSTRGLDSANALEFCRTLRTQADIMGSTSCVAIYQASQDAYDIFDKVIVLYDGRQIFFGKTGEAKSYFEGLGFICPEQQTTADFLTSMTSAHERIVRPGWEGKAPRSADEFADAWKASKHRNQLMAEVEDYFERHPFGGEHYQMFLESRKADQSKSQRAKSPFTLSYMEQMGLTLWRSAVMLKTDPSIPIVMLFSNFFEALIVSSVFYNLPANTSTFFRRGVLIFYVVLMNAFSSVLEILSLYAKRKIVEKHSRYAFYHPSAEALSSMVVDLPYKILNTIFLNTTMYFMGHLRREAGPYFFFLLISFTVTMSMSMLFRFIASITKSIDQALAPASIFLLAIVTYTGFAIPPDYMEKWIGWFRWINPVYYGLESLFLNEFTGRSFPCTTYVPSGPGYDSVAADQRVCATTGSVPGQPFVFGSDYLKSAYGFVNVHRWRNFGVVVAFAVLYMILHLVATEYIASERSRGEVLLFTRRGMKKQTKQSTGDVETGPGGNKVVRREAEDSDAPSNMDTQVSVFHWKDVCYDIKIKGEPRRLLDNVDGWVKPGTLTALMGVSGAGKTTLLDVLASRVTMGVITGEMLVNGKQRDQSFQRKTGYVQQQDLHLHTSTVREALNFSALLRQPSRYTQAEKLAYVDTVINLLDMEEYSDAIIGVPGEGLNVEQRKRLTIGVELAARPQLLLFLDEPTSGLDSQTSWSICNLMEKLTKSGQAILCTIHQPSAMLFQRFDRLLLLASGGKTVYFGEIGKNANIMIDYFVRNGGPPCPPGANPAEYMLEVIGAAPGAHTDIDWPAAWRNSPEYRGIQNELARLARGEGAPEPQDVDKDPSAYRQFAAPFTTQLFEVTKRVFQQYWRSPTYIYSKGLLSFGSALFVGLSFLNAENTQRGLQNQMFGIFIFLFTFAQIVQQIMPLFVTQRTLYEARERPSKAYSWQSFLIANVLVEIAWNSLMSVFCFVCWYFPIGLYRNAYATDAVDSRGITMFMQVWVFFVFTSTFADMAIAAIGSVEIAGAIVNLFVIMMFTFCGVLAGPNDLPGFWIFMYRVNPITYVIEGFLGTSLANTAVHCANNEFLSFKSPEGMTCAEYMEPYMSVVGGYLVNPEAGNGTECQYCQMDNTNTFLSSINVSFDHRWRNFGFMWAFAVFNIAAAVILYWLVRVPKKKGKGLK</sequence>
<keyword evidence="6" id="KW-0067">ATP-binding</keyword>